<feature type="chain" id="PRO_5018967605" evidence="1">
    <location>
        <begin position="22"/>
        <end position="313"/>
    </location>
</feature>
<dbReference type="PANTHER" id="PTHR31528">
    <property type="entry name" value="4-AMINO-5-HYDROXYMETHYL-2-METHYLPYRIMIDINE PHOSPHATE SYNTHASE THI11-RELATED"/>
    <property type="match status" value="1"/>
</dbReference>
<dbReference type="Pfam" id="PF09084">
    <property type="entry name" value="NMT1"/>
    <property type="match status" value="1"/>
</dbReference>
<dbReference type="InterPro" id="IPR027939">
    <property type="entry name" value="NMT1/THI5"/>
</dbReference>
<evidence type="ECO:0000313" key="3">
    <source>
        <dbReference type="EMBL" id="RWR02239.1"/>
    </source>
</evidence>
<protein>
    <submittedName>
        <fullName evidence="3">Thiamine biosynthesis protein</fullName>
    </submittedName>
</protein>
<dbReference type="InterPro" id="IPR015168">
    <property type="entry name" value="SsuA/THI5"/>
</dbReference>
<dbReference type="SUPFAM" id="SSF53850">
    <property type="entry name" value="Periplasmic binding protein-like II"/>
    <property type="match status" value="1"/>
</dbReference>
<keyword evidence="1" id="KW-0732">Signal</keyword>
<dbReference type="Proteomes" id="UP000288794">
    <property type="component" value="Unassembled WGS sequence"/>
</dbReference>
<sequence>MIEKTFFGLLLSVVLATHANAAEKLTLILDWYINPDHAPIMVAEQIGAFKAQGLDVKIVPPSDPALPPRLVAAKQADLAITYQPQLHFFADQNLPLMRVGTLINSPLNTVITLDKTITSPAGLKGKKIGYSVSGIENAILATMLQHEQLNANDIKLINVNFQLTSALLAGQVDAVIGGYRNIEAVELKLQGKDPVVLNVEDYGVPAYDELIIVANRDAVNQPKIRKFLIALKQGSDFLHAHPEESWTQFARKYPQLNTALNHQAWMKTLPLFARDPARLDRARYQAYEQFLFENKLITKITPVDMYAIEPGIE</sequence>
<dbReference type="PANTHER" id="PTHR31528:SF3">
    <property type="entry name" value="THIAMINE BIOSYNTHESIS PROTEIN HI_0357-RELATED"/>
    <property type="match status" value="1"/>
</dbReference>
<keyword evidence="4" id="KW-1185">Reference proteome</keyword>
<evidence type="ECO:0000313" key="4">
    <source>
        <dbReference type="Proteomes" id="UP000288794"/>
    </source>
</evidence>
<evidence type="ECO:0000259" key="2">
    <source>
        <dbReference type="Pfam" id="PF09084"/>
    </source>
</evidence>
<organism evidence="3 4">
    <name type="scientific">[Pantoea] beijingensis</name>
    <dbReference type="NCBI Taxonomy" id="1324864"/>
    <lineage>
        <taxon>Bacteria</taxon>
        <taxon>Pseudomonadati</taxon>
        <taxon>Pseudomonadota</taxon>
        <taxon>Gammaproteobacteria</taxon>
        <taxon>Enterobacterales</taxon>
        <taxon>Erwiniaceae</taxon>
        <taxon>Erwinia</taxon>
    </lineage>
</organism>
<reference evidence="3 4" key="1">
    <citation type="submission" date="2014-04" db="EMBL/GenBank/DDBJ databases">
        <title>Draft genome sequence of Pantoea beijingensis strain LMG 27579, an emerging pathogen to Pleurotus eryngii with potential industrial application.</title>
        <authorList>
            <person name="Xu F."/>
            <person name="Liu Y."/>
            <person name="Wang S."/>
            <person name="Yin Y."/>
            <person name="Ma Y."/>
            <person name="Zhao S."/>
            <person name="Rong C."/>
        </authorList>
    </citation>
    <scope>NUCLEOTIDE SEQUENCE [LARGE SCALE GENOMIC DNA]</scope>
    <source>
        <strain evidence="3 4">LMG 27579</strain>
    </source>
</reference>
<name>A0A443IDN1_9GAMM</name>
<gene>
    <name evidence="3" type="ORF">ED28_09240</name>
</gene>
<accession>A0A443IDN1</accession>
<feature type="signal peptide" evidence="1">
    <location>
        <begin position="1"/>
        <end position="21"/>
    </location>
</feature>
<dbReference type="Gene3D" id="3.40.190.10">
    <property type="entry name" value="Periplasmic binding protein-like II"/>
    <property type="match status" value="2"/>
</dbReference>
<comment type="caution">
    <text evidence="3">The sequence shown here is derived from an EMBL/GenBank/DDBJ whole genome shotgun (WGS) entry which is preliminary data.</text>
</comment>
<evidence type="ECO:0000256" key="1">
    <source>
        <dbReference type="SAM" id="SignalP"/>
    </source>
</evidence>
<dbReference type="EMBL" id="JMEE01000028">
    <property type="protein sequence ID" value="RWR02239.1"/>
    <property type="molecule type" value="Genomic_DNA"/>
</dbReference>
<dbReference type="AlphaFoldDB" id="A0A443IDN1"/>
<proteinExistence type="predicted"/>
<feature type="domain" description="SsuA/THI5-like" evidence="2">
    <location>
        <begin position="34"/>
        <end position="244"/>
    </location>
</feature>
<dbReference type="GO" id="GO:0009228">
    <property type="term" value="P:thiamine biosynthetic process"/>
    <property type="evidence" value="ECO:0007669"/>
    <property type="project" value="InterPro"/>
</dbReference>
<dbReference type="RefSeq" id="WP_128177297.1">
    <property type="nucleotide sequence ID" value="NZ_CP071409.1"/>
</dbReference>